<evidence type="ECO:0000313" key="3">
    <source>
        <dbReference type="Proteomes" id="UP000035491"/>
    </source>
</evidence>
<dbReference type="InterPro" id="IPR022636">
    <property type="entry name" value="S-AdoMet_synthetase_sfam"/>
</dbReference>
<dbReference type="EMBL" id="LAOO01000001">
    <property type="protein sequence ID" value="KJW00511.1"/>
    <property type="molecule type" value="Genomic_DNA"/>
</dbReference>
<sequence length="40" mass="4524">MDIEQIVRSKIQEIDYNNPNYGFDGSCCVVISAIINNHPI</sequence>
<name>A0ABR5DP69_RICPA</name>
<protein>
    <submittedName>
        <fullName evidence="2">S-adenosylmethionine synthetase MetK</fullName>
    </submittedName>
</protein>
<reference evidence="2 3" key="1">
    <citation type="submission" date="2015-02" db="EMBL/GenBank/DDBJ databases">
        <title>Genome Sequencing of Rickettsiales.</title>
        <authorList>
            <person name="Daugherty S.C."/>
            <person name="Su Q."/>
            <person name="Abolude K."/>
            <person name="Beier-Sexton M."/>
            <person name="Carlyon J.A."/>
            <person name="Carter R."/>
            <person name="Day N.P."/>
            <person name="Dumler S.J."/>
            <person name="Dyachenko V."/>
            <person name="Godinez A."/>
            <person name="Kurtti T.J."/>
            <person name="Lichay M."/>
            <person name="Mullins K.E."/>
            <person name="Ott S."/>
            <person name="Pappas-Brown V."/>
            <person name="Paris D.H."/>
            <person name="Patel P."/>
            <person name="Richards A.L."/>
            <person name="Sadzewicz L."/>
            <person name="Sears K."/>
            <person name="Seidman D."/>
            <person name="Sengamalay N."/>
            <person name="Stenos J."/>
            <person name="Tallon L.J."/>
            <person name="Vincent G."/>
            <person name="Fraser C.M."/>
            <person name="Munderloh U."/>
            <person name="Dunning-Hotopp J.C."/>
        </authorList>
    </citation>
    <scope>NUCLEOTIDE SEQUENCE [LARGE SCALE GENOMIC DNA]</scope>
    <source>
        <strain evidence="2 3">Tate's Hell</strain>
    </source>
</reference>
<evidence type="ECO:0000256" key="1">
    <source>
        <dbReference type="ARBA" id="ARBA00022723"/>
    </source>
</evidence>
<comment type="caution">
    <text evidence="2">The sequence shown here is derived from an EMBL/GenBank/DDBJ whole genome shotgun (WGS) entry which is preliminary data.</text>
</comment>
<accession>A0ABR5DP69</accession>
<evidence type="ECO:0000313" key="2">
    <source>
        <dbReference type="EMBL" id="KJW00511.1"/>
    </source>
</evidence>
<proteinExistence type="predicted"/>
<gene>
    <name evidence="2" type="ORF">RPATATE_0315</name>
</gene>
<dbReference type="SUPFAM" id="SSF55973">
    <property type="entry name" value="S-adenosylmethionine synthetase"/>
    <property type="match status" value="1"/>
</dbReference>
<organism evidence="2 3">
    <name type="scientific">Rickettsia parkeri str. Tate's Hell</name>
    <dbReference type="NCBI Taxonomy" id="1359189"/>
    <lineage>
        <taxon>Bacteria</taxon>
        <taxon>Pseudomonadati</taxon>
        <taxon>Pseudomonadota</taxon>
        <taxon>Alphaproteobacteria</taxon>
        <taxon>Rickettsiales</taxon>
        <taxon>Rickettsiaceae</taxon>
        <taxon>Rickettsieae</taxon>
        <taxon>Rickettsia</taxon>
        <taxon>spotted fever group</taxon>
    </lineage>
</organism>
<keyword evidence="1" id="KW-0479">Metal-binding</keyword>
<dbReference type="Proteomes" id="UP000035491">
    <property type="component" value="Unassembled WGS sequence"/>
</dbReference>
<keyword evidence="3" id="KW-1185">Reference proteome</keyword>
<dbReference type="Gene3D" id="3.30.300.10">
    <property type="match status" value="1"/>
</dbReference>